<evidence type="ECO:0000256" key="10">
    <source>
        <dbReference type="ARBA" id="ARBA00071366"/>
    </source>
</evidence>
<comment type="similarity">
    <text evidence="2">Belongs to the binding-protein-dependent transport system permease family. FecCD subfamily.</text>
</comment>
<dbReference type="AlphaFoldDB" id="A0A2Z2HUP4"/>
<evidence type="ECO:0000256" key="6">
    <source>
        <dbReference type="ARBA" id="ARBA00022989"/>
    </source>
</evidence>
<protein>
    <recommendedName>
        <fullName evidence="10">Cobalamin import system permease protein BtuC</fullName>
    </recommendedName>
</protein>
<proteinExistence type="inferred from homology"/>
<dbReference type="SUPFAM" id="SSF81345">
    <property type="entry name" value="ABC transporter involved in vitamin B12 uptake, BtuC"/>
    <property type="match status" value="1"/>
</dbReference>
<evidence type="ECO:0000256" key="12">
    <source>
        <dbReference type="SAM" id="Phobius"/>
    </source>
</evidence>
<dbReference type="Pfam" id="PF01032">
    <property type="entry name" value="FecCD"/>
    <property type="match status" value="1"/>
</dbReference>
<dbReference type="FunFam" id="1.10.3470.10:FF:000001">
    <property type="entry name" value="Vitamin B12 ABC transporter permease BtuC"/>
    <property type="match status" value="1"/>
</dbReference>
<comment type="function">
    <text evidence="8">Required for corrinoid utilization. Probably part of the ABC transporter complex BtuCDF involved in cobalamin (vitamin B12) import. Probably involved in the translocation of the substrate across the membrane.</text>
</comment>
<evidence type="ECO:0000256" key="5">
    <source>
        <dbReference type="ARBA" id="ARBA00022692"/>
    </source>
</evidence>
<keyword evidence="3" id="KW-0813">Transport</keyword>
<evidence type="ECO:0000256" key="8">
    <source>
        <dbReference type="ARBA" id="ARBA00053891"/>
    </source>
</evidence>
<keyword evidence="5 12" id="KW-0812">Transmembrane</keyword>
<comment type="subcellular location">
    <subcellularLocation>
        <location evidence="1">Cell membrane</location>
        <topology evidence="1">Multi-pass membrane protein</topology>
    </subcellularLocation>
</comment>
<evidence type="ECO:0000256" key="3">
    <source>
        <dbReference type="ARBA" id="ARBA00022448"/>
    </source>
</evidence>
<feature type="transmembrane region" description="Helical" evidence="12">
    <location>
        <begin position="321"/>
        <end position="343"/>
    </location>
</feature>
<feature type="transmembrane region" description="Helical" evidence="12">
    <location>
        <begin position="352"/>
        <end position="370"/>
    </location>
</feature>
<dbReference type="Proteomes" id="UP000250088">
    <property type="component" value="Chromosome"/>
</dbReference>
<evidence type="ECO:0000256" key="7">
    <source>
        <dbReference type="ARBA" id="ARBA00023136"/>
    </source>
</evidence>
<dbReference type="OrthoDB" id="27848at2157"/>
<sequence>MSETHEYRPTHATDRTTDRGDRSSGRLEWLDRTLLSVCLSSLALVVAAGSVQITFGDYSVSVTEVWRIVLDPAVVTSPTTLYALVFGGDVTHLSTESLIVWTQRIPRVIVAIFVGMNLAISGAIFQAVTRNELASPYILGVSSGAGFAVLLTLAIFGGLSVYLPIFAAVGGAFAFLLVYVIAWNGGTSPVRLVLAGVIVSTVFGSLQTGLYFFVDDLGTVQEALAWTTGTLSGSGWSEVRLAAPWTVLAVVLSIAGARQLNVLMLGERTARSLGMSVERTRFGLSAVAIVAASASIAVAGIIGFVGLVVPHVVRTLVGSDYRALLVGCLFVGPALLVVADVLARLAISGSQLPVGILTGLVGGPYFLYLMKRKQNLGEL</sequence>
<keyword evidence="7 12" id="KW-0472">Membrane</keyword>
<feature type="transmembrane region" description="Helical" evidence="12">
    <location>
        <begin position="282"/>
        <end position="309"/>
    </location>
</feature>
<feature type="transmembrane region" description="Helical" evidence="12">
    <location>
        <begin position="33"/>
        <end position="53"/>
    </location>
</feature>
<feature type="transmembrane region" description="Helical" evidence="12">
    <location>
        <begin position="192"/>
        <end position="214"/>
    </location>
</feature>
<reference evidence="14" key="1">
    <citation type="submission" date="2017-02" db="EMBL/GenBank/DDBJ databases">
        <title>Natronthermophilus aegyptiacus gen. nov.,sp. nov., an aerobic, extremely halophilic alkalithermophilic archaeon isolated from the athalassohaline Wadi An Natrun, Egypt.</title>
        <authorList>
            <person name="Zhao B."/>
        </authorList>
    </citation>
    <scope>NUCLEOTIDE SEQUENCE [LARGE SCALE GENOMIC DNA]</scope>
    <source>
        <strain evidence="14">JW/NM-HA 15</strain>
    </source>
</reference>
<evidence type="ECO:0000256" key="1">
    <source>
        <dbReference type="ARBA" id="ARBA00004651"/>
    </source>
</evidence>
<dbReference type="KEGG" id="naj:B1756_15035"/>
<evidence type="ECO:0000256" key="4">
    <source>
        <dbReference type="ARBA" id="ARBA00022475"/>
    </source>
</evidence>
<dbReference type="PANTHER" id="PTHR30472:SF25">
    <property type="entry name" value="ABC TRANSPORTER PERMEASE PROTEIN MJ0876-RELATED"/>
    <property type="match status" value="1"/>
</dbReference>
<dbReference type="GO" id="GO:0005886">
    <property type="term" value="C:plasma membrane"/>
    <property type="evidence" value="ECO:0007669"/>
    <property type="project" value="UniProtKB-SubCell"/>
</dbReference>
<comment type="subunit">
    <text evidence="9">The complex is composed of two ATP-binding proteins (BtuD), two transmembrane proteins (BtuC) and a solute-binding protein (BtuF).</text>
</comment>
<feature type="transmembrane region" description="Helical" evidence="12">
    <location>
        <begin position="105"/>
        <end position="125"/>
    </location>
</feature>
<keyword evidence="14" id="KW-1185">Reference proteome</keyword>
<dbReference type="PANTHER" id="PTHR30472">
    <property type="entry name" value="FERRIC ENTEROBACTIN TRANSPORT SYSTEM PERMEASE PROTEIN"/>
    <property type="match status" value="1"/>
</dbReference>
<dbReference type="InterPro" id="IPR037294">
    <property type="entry name" value="ABC_BtuC-like"/>
</dbReference>
<dbReference type="Gene3D" id="1.10.3470.10">
    <property type="entry name" value="ABC transporter involved in vitamin B12 uptake, BtuC"/>
    <property type="match status" value="1"/>
</dbReference>
<dbReference type="GeneID" id="32895414"/>
<dbReference type="GO" id="GO:0022857">
    <property type="term" value="F:transmembrane transporter activity"/>
    <property type="evidence" value="ECO:0007669"/>
    <property type="project" value="InterPro"/>
</dbReference>
<dbReference type="InterPro" id="IPR000522">
    <property type="entry name" value="ABC_transptr_permease_BtuC"/>
</dbReference>
<feature type="transmembrane region" description="Helical" evidence="12">
    <location>
        <begin position="162"/>
        <end position="180"/>
    </location>
</feature>
<keyword evidence="6 12" id="KW-1133">Transmembrane helix</keyword>
<gene>
    <name evidence="13" type="ORF">B1756_15035</name>
</gene>
<accession>A0A2Z2HUP4</accession>
<evidence type="ECO:0000256" key="11">
    <source>
        <dbReference type="SAM" id="MobiDB-lite"/>
    </source>
</evidence>
<dbReference type="CDD" id="cd06550">
    <property type="entry name" value="TM_ABC_iron-siderophores_like"/>
    <property type="match status" value="1"/>
</dbReference>
<name>A0A2Z2HUP4_9EURY</name>
<feature type="region of interest" description="Disordered" evidence="11">
    <location>
        <begin position="1"/>
        <end position="23"/>
    </location>
</feature>
<evidence type="ECO:0000313" key="14">
    <source>
        <dbReference type="Proteomes" id="UP000250088"/>
    </source>
</evidence>
<dbReference type="RefSeq" id="WP_086889276.1">
    <property type="nucleotide sequence ID" value="NZ_CP019893.1"/>
</dbReference>
<dbReference type="EMBL" id="CP019893">
    <property type="protein sequence ID" value="ARS90912.1"/>
    <property type="molecule type" value="Genomic_DNA"/>
</dbReference>
<organism evidence="13 14">
    <name type="scientific">Natrarchaeobaculum aegyptiacum</name>
    <dbReference type="NCBI Taxonomy" id="745377"/>
    <lineage>
        <taxon>Archaea</taxon>
        <taxon>Methanobacteriati</taxon>
        <taxon>Methanobacteriota</taxon>
        <taxon>Stenosarchaea group</taxon>
        <taxon>Halobacteria</taxon>
        <taxon>Halobacteriales</taxon>
        <taxon>Natrialbaceae</taxon>
        <taxon>Natrarchaeobaculum</taxon>
    </lineage>
</organism>
<evidence type="ECO:0000313" key="13">
    <source>
        <dbReference type="EMBL" id="ARS90912.1"/>
    </source>
</evidence>
<keyword evidence="4" id="KW-1003">Cell membrane</keyword>
<evidence type="ECO:0000256" key="9">
    <source>
        <dbReference type="ARBA" id="ARBA00064420"/>
    </source>
</evidence>
<feature type="transmembrane region" description="Helical" evidence="12">
    <location>
        <begin position="137"/>
        <end position="156"/>
    </location>
</feature>
<evidence type="ECO:0000256" key="2">
    <source>
        <dbReference type="ARBA" id="ARBA00007935"/>
    </source>
</evidence>